<dbReference type="AlphaFoldDB" id="A0A7W9FFD6"/>
<proteinExistence type="predicted"/>
<dbReference type="RefSeq" id="WP_183214207.1">
    <property type="nucleotide sequence ID" value="NZ_JACHOR010000005.1"/>
</dbReference>
<name>A0A7W9FFD6_9CAUL</name>
<evidence type="ECO:0000313" key="1">
    <source>
        <dbReference type="EMBL" id="MBB5747205.1"/>
    </source>
</evidence>
<protein>
    <submittedName>
        <fullName evidence="1">Uncharacterized protein</fullName>
    </submittedName>
</protein>
<gene>
    <name evidence="1" type="ORF">GGR13_002826</name>
</gene>
<organism evidence="1 2">
    <name type="scientific">Brevundimonas variabilis</name>
    <dbReference type="NCBI Taxonomy" id="74312"/>
    <lineage>
        <taxon>Bacteria</taxon>
        <taxon>Pseudomonadati</taxon>
        <taxon>Pseudomonadota</taxon>
        <taxon>Alphaproteobacteria</taxon>
        <taxon>Caulobacterales</taxon>
        <taxon>Caulobacteraceae</taxon>
        <taxon>Brevundimonas</taxon>
    </lineage>
</organism>
<keyword evidence="2" id="KW-1185">Reference proteome</keyword>
<sequence>MARRVTPDAVWAEVRKAWEGGETARVVAKRYDVGVPALWKRREAEGWKRPETRFGPVEPAEGWEAWAEAQAQKFDRRIADERALAGDLAKAMQGGPMEEAPLWHLGFLYAFRARHLGPEVAAQDRARAMERHQPWVRAFWDRDGQLRSEGTLDLAIIQLYRDTWREEIGLPDGAAPFMPCPPPRVSAPVAAALGLDVWD</sequence>
<dbReference type="Proteomes" id="UP000545037">
    <property type="component" value="Unassembled WGS sequence"/>
</dbReference>
<evidence type="ECO:0000313" key="2">
    <source>
        <dbReference type="Proteomes" id="UP000545037"/>
    </source>
</evidence>
<dbReference type="EMBL" id="JACHOR010000005">
    <property type="protein sequence ID" value="MBB5747205.1"/>
    <property type="molecule type" value="Genomic_DNA"/>
</dbReference>
<reference evidence="1 2" key="1">
    <citation type="submission" date="2020-08" db="EMBL/GenBank/DDBJ databases">
        <title>Genomic Encyclopedia of Type Strains, Phase IV (KMG-IV): sequencing the most valuable type-strain genomes for metagenomic binning, comparative biology and taxonomic classification.</title>
        <authorList>
            <person name="Goeker M."/>
        </authorList>
    </citation>
    <scope>NUCLEOTIDE SEQUENCE [LARGE SCALE GENOMIC DNA]</scope>
    <source>
        <strain evidence="1 2">DSM 4737</strain>
    </source>
</reference>
<accession>A0A7W9FFD6</accession>
<comment type="caution">
    <text evidence="1">The sequence shown here is derived from an EMBL/GenBank/DDBJ whole genome shotgun (WGS) entry which is preliminary data.</text>
</comment>